<dbReference type="NCBIfam" id="TIGR00095">
    <property type="entry name" value="16S rRNA (guanine(966)-N(2))-methyltransferase RsmD"/>
    <property type="match status" value="1"/>
</dbReference>
<dbReference type="PANTHER" id="PTHR43542:SF1">
    <property type="entry name" value="METHYLTRANSFERASE"/>
    <property type="match status" value="1"/>
</dbReference>
<dbReference type="InterPro" id="IPR002052">
    <property type="entry name" value="DNA_methylase_N6_adenine_CS"/>
</dbReference>
<accession>A0AAF1JVT2</accession>
<dbReference type="CDD" id="cd02440">
    <property type="entry name" value="AdoMet_MTases"/>
    <property type="match status" value="1"/>
</dbReference>
<dbReference type="GO" id="GO:0052913">
    <property type="term" value="F:16S rRNA (guanine(966)-N(2))-methyltransferase activity"/>
    <property type="evidence" value="ECO:0007669"/>
    <property type="project" value="UniProtKB-EC"/>
</dbReference>
<dbReference type="PROSITE" id="PS00092">
    <property type="entry name" value="N6_MTASE"/>
    <property type="match status" value="1"/>
</dbReference>
<dbReference type="EMBL" id="JAAEDH010000005">
    <property type="protein sequence ID" value="MBR0654781.1"/>
    <property type="molecule type" value="Genomic_DNA"/>
</dbReference>
<reference evidence="3" key="1">
    <citation type="submission" date="2020-01" db="EMBL/GenBank/DDBJ databases">
        <authorList>
            <person name="Rat A."/>
        </authorList>
    </citation>
    <scope>NUCLEOTIDE SEQUENCE</scope>
    <source>
        <strain evidence="3">LMG 28251</strain>
    </source>
</reference>
<dbReference type="AlphaFoldDB" id="A0AAF1JVT2"/>
<sequence>MPEPARAGAAGASSVPRIIAGQWRGRVLASPPGSATRPTAERLRQALFDMLWHAEWGGREWLGAACVLDAFAGTGAMGLEALSRGAVSAVFMEQDRAALNALRANVAACGAEAAVLACDATRPPRAKAPCDLVFLDPPYGEGLIPRTLAALGAAGWIAPDAVVVAEHARDQDIWSAPHADAPPIGSAAAGAPDGWALLATRAHGAGAVTVLRAA</sequence>
<comment type="caution">
    <text evidence="3">The sequence shown here is derived from an EMBL/GenBank/DDBJ whole genome shotgun (WGS) entry which is preliminary data.</text>
</comment>
<dbReference type="InterPro" id="IPR029063">
    <property type="entry name" value="SAM-dependent_MTases_sf"/>
</dbReference>
<protein>
    <submittedName>
        <fullName evidence="3">16S rRNA (Guanine(966)-N(2))-methyltransferase RsmD</fullName>
        <ecNumber evidence="3">2.1.1.171</ecNumber>
    </submittedName>
</protein>
<name>A0AAF1JVT2_9PROT</name>
<keyword evidence="1 3" id="KW-0489">Methyltransferase</keyword>
<evidence type="ECO:0000313" key="4">
    <source>
        <dbReference type="Proteomes" id="UP001196068"/>
    </source>
</evidence>
<dbReference type="Proteomes" id="UP001196068">
    <property type="component" value="Unassembled WGS sequence"/>
</dbReference>
<organism evidence="3 4">
    <name type="scientific">Plastoroseomonas arctica</name>
    <dbReference type="NCBI Taxonomy" id="1509237"/>
    <lineage>
        <taxon>Bacteria</taxon>
        <taxon>Pseudomonadati</taxon>
        <taxon>Pseudomonadota</taxon>
        <taxon>Alphaproteobacteria</taxon>
        <taxon>Acetobacterales</taxon>
        <taxon>Acetobacteraceae</taxon>
        <taxon>Plastoroseomonas</taxon>
    </lineage>
</organism>
<dbReference type="Gene3D" id="3.40.50.150">
    <property type="entry name" value="Vaccinia Virus protein VP39"/>
    <property type="match status" value="1"/>
</dbReference>
<dbReference type="GO" id="GO:0003676">
    <property type="term" value="F:nucleic acid binding"/>
    <property type="evidence" value="ECO:0007669"/>
    <property type="project" value="InterPro"/>
</dbReference>
<dbReference type="InterPro" id="IPR004398">
    <property type="entry name" value="RNA_MeTrfase_RsmD"/>
</dbReference>
<evidence type="ECO:0000313" key="3">
    <source>
        <dbReference type="EMBL" id="MBR0654781.1"/>
    </source>
</evidence>
<dbReference type="PANTHER" id="PTHR43542">
    <property type="entry name" value="METHYLTRANSFERASE"/>
    <property type="match status" value="1"/>
</dbReference>
<keyword evidence="4" id="KW-1185">Reference proteome</keyword>
<reference evidence="3" key="2">
    <citation type="journal article" date="2021" name="Syst. Appl. Microbiol.">
        <title>Roseomonas hellenica sp. nov., isolated from roots of wild-growing Alkanna tinctoria.</title>
        <authorList>
            <person name="Rat A."/>
            <person name="Naranjo H.D."/>
            <person name="Lebbe L."/>
            <person name="Cnockaert M."/>
            <person name="Krigas N."/>
            <person name="Grigoriadou K."/>
            <person name="Maloupa E."/>
            <person name="Willems A."/>
        </authorList>
    </citation>
    <scope>NUCLEOTIDE SEQUENCE</scope>
    <source>
        <strain evidence="3">LMG 28251</strain>
    </source>
</reference>
<keyword evidence="2 3" id="KW-0808">Transferase</keyword>
<proteinExistence type="predicted"/>
<evidence type="ECO:0000256" key="1">
    <source>
        <dbReference type="ARBA" id="ARBA00022603"/>
    </source>
</evidence>
<gene>
    <name evidence="3" type="primary">rsmD</name>
    <name evidence="3" type="ORF">GXW79_06795</name>
</gene>
<evidence type="ECO:0000256" key="2">
    <source>
        <dbReference type="ARBA" id="ARBA00022679"/>
    </source>
</evidence>
<dbReference type="EC" id="2.1.1.171" evidence="3"/>
<dbReference type="SUPFAM" id="SSF53335">
    <property type="entry name" value="S-adenosyl-L-methionine-dependent methyltransferases"/>
    <property type="match status" value="1"/>
</dbReference>
<dbReference type="Pfam" id="PF03602">
    <property type="entry name" value="Cons_hypoth95"/>
    <property type="match status" value="1"/>
</dbReference>